<reference evidence="1 2" key="1">
    <citation type="submission" date="2019-02" db="EMBL/GenBank/DDBJ databases">
        <title>Investigation of anaerobic lignin degradation for improved lignocellulosic biofuels.</title>
        <authorList>
            <person name="Deangelis K."/>
        </authorList>
    </citation>
    <scope>NUCLEOTIDE SEQUENCE [LARGE SCALE GENOMIC DNA]</scope>
    <source>
        <strain evidence="1 2">159R</strain>
    </source>
</reference>
<evidence type="ECO:0000313" key="2">
    <source>
        <dbReference type="Proteomes" id="UP000294555"/>
    </source>
</evidence>
<gene>
    <name evidence="1" type="ORF">EZJ58_4742</name>
</gene>
<dbReference type="RefSeq" id="WP_132925915.1">
    <property type="nucleotide sequence ID" value="NZ_SJOI01000001.1"/>
</dbReference>
<dbReference type="EMBL" id="SJOI01000001">
    <property type="protein sequence ID" value="TCL06478.1"/>
    <property type="molecule type" value="Genomic_DNA"/>
</dbReference>
<keyword evidence="2" id="KW-1185">Reference proteome</keyword>
<dbReference type="OrthoDB" id="9998510at2"/>
<proteinExistence type="predicted"/>
<dbReference type="Proteomes" id="UP000294555">
    <property type="component" value="Unassembled WGS sequence"/>
</dbReference>
<comment type="caution">
    <text evidence="1">The sequence shown here is derived from an EMBL/GenBank/DDBJ whole genome shotgun (WGS) entry which is preliminary data.</text>
</comment>
<sequence>MNNAIVNEAFVKTVAQDKTIPALLTSLGKYFTRGYNAALSPRNEHSQYTAAVQPPLKSAEEMAALAQSIKAQLTACAKSLCGGLSTLEPLIRYLEDDSKEISYDNIEYLIKERIEGAEKHNFLRTLITDLNHCSTSQYSNEHNKTLAMKILQKELCGHLFKSYGDLNAKQHGNVFSTAEGREAFRTQILKILKDLKDDWHYTAAKAEQYN</sequence>
<name>A0A4V2Q3E4_9GAMM</name>
<dbReference type="AlphaFoldDB" id="A0A4V2Q3E4"/>
<protein>
    <submittedName>
        <fullName evidence="1">Uncharacterized protein</fullName>
    </submittedName>
</protein>
<organism evidence="1 2">
    <name type="scientific">Sodalis ligni</name>
    <dbReference type="NCBI Taxonomy" id="2697027"/>
    <lineage>
        <taxon>Bacteria</taxon>
        <taxon>Pseudomonadati</taxon>
        <taxon>Pseudomonadota</taxon>
        <taxon>Gammaproteobacteria</taxon>
        <taxon>Enterobacterales</taxon>
        <taxon>Bruguierivoracaceae</taxon>
        <taxon>Sodalis</taxon>
    </lineage>
</organism>
<evidence type="ECO:0000313" key="1">
    <source>
        <dbReference type="EMBL" id="TCL06478.1"/>
    </source>
</evidence>
<accession>A0A4V2Q3E4</accession>